<dbReference type="FunCoup" id="Q9HJ98">
    <property type="interactions" value="6"/>
</dbReference>
<gene>
    <name evidence="4" type="ordered locus">Ta1072</name>
</gene>
<dbReference type="GO" id="GO:0005524">
    <property type="term" value="F:ATP binding"/>
    <property type="evidence" value="ECO:0007669"/>
    <property type="project" value="UniProtKB-KW"/>
</dbReference>
<evidence type="ECO:0000256" key="2">
    <source>
        <dbReference type="ARBA" id="ARBA00022840"/>
    </source>
</evidence>
<dbReference type="PANTHER" id="PTHR43582">
    <property type="entry name" value="LINEARMYCIN RESISTANCE ATP-BINDING PROTEIN LNRL"/>
    <property type="match status" value="1"/>
</dbReference>
<dbReference type="EnsemblBacteria" id="CAC12200">
    <property type="protein sequence ID" value="CAC12200"/>
    <property type="gene ID" value="CAC12200"/>
</dbReference>
<feature type="domain" description="ABC transporter" evidence="3">
    <location>
        <begin position="17"/>
        <end position="244"/>
    </location>
</feature>
<dbReference type="STRING" id="273075.gene:9572293"/>
<dbReference type="InterPro" id="IPR027417">
    <property type="entry name" value="P-loop_NTPase"/>
</dbReference>
<keyword evidence="1" id="KW-0547">Nucleotide-binding</keyword>
<proteinExistence type="predicted"/>
<dbReference type="GO" id="GO:0016887">
    <property type="term" value="F:ATP hydrolysis activity"/>
    <property type="evidence" value="ECO:0007669"/>
    <property type="project" value="InterPro"/>
</dbReference>
<dbReference type="AlphaFoldDB" id="Q9HJ98"/>
<dbReference type="InParanoid" id="Q9HJ98"/>
<dbReference type="Pfam" id="PF00005">
    <property type="entry name" value="ABC_tran"/>
    <property type="match status" value="1"/>
</dbReference>
<dbReference type="EMBL" id="AL445066">
    <property type="protein sequence ID" value="CAC12200.1"/>
    <property type="molecule type" value="Genomic_DNA"/>
</dbReference>
<dbReference type="InterPro" id="IPR003439">
    <property type="entry name" value="ABC_transporter-like_ATP-bd"/>
</dbReference>
<dbReference type="PANTHER" id="PTHR43582:SF2">
    <property type="entry name" value="LINEARMYCIN RESISTANCE ATP-BINDING PROTEIN LNRL"/>
    <property type="match status" value="1"/>
</dbReference>
<dbReference type="eggNOG" id="arCOG00194">
    <property type="taxonomic scope" value="Archaea"/>
</dbReference>
<keyword evidence="5" id="KW-1185">Reference proteome</keyword>
<dbReference type="KEGG" id="tac:Ta1072"/>
<dbReference type="SUPFAM" id="SSF52540">
    <property type="entry name" value="P-loop containing nucleoside triphosphate hydrolases"/>
    <property type="match status" value="1"/>
</dbReference>
<dbReference type="Proteomes" id="UP000001024">
    <property type="component" value="Chromosome"/>
</dbReference>
<sequence length="294" mass="32366">MYQLVYYEAFSAREALIEIRGLKKVYSSGKVALGGIDLDIPSGISAIIGRNGAGKTTLMRILSTQLLPTSGSIRINGFHVVREASKVRKIVCSIPQEASPIGVLTPLEQVKMYLVARGFSYSTADAEAKRALEEVGLAESMRVPADTLSGGMKRKIFVAMALASGSEIVFMDEPTTGLDPISRYEVWAAIRKLGSNVLLTTHYMEEAASLSSYIVLVESGRIMNRGMLRELLSVFSGKVRVECRQYQEESIEIGGIYIKYVDSDEAEAYVKMGCDVKNITLDDLFIKERIQLEP</sequence>
<evidence type="ECO:0000313" key="5">
    <source>
        <dbReference type="Proteomes" id="UP000001024"/>
    </source>
</evidence>
<dbReference type="InterPro" id="IPR017871">
    <property type="entry name" value="ABC_transporter-like_CS"/>
</dbReference>
<evidence type="ECO:0000256" key="1">
    <source>
        <dbReference type="ARBA" id="ARBA00022741"/>
    </source>
</evidence>
<dbReference type="PaxDb" id="273075-Ta1072"/>
<name>Q9HJ98_THEAC</name>
<dbReference type="Gene3D" id="3.40.50.300">
    <property type="entry name" value="P-loop containing nucleotide triphosphate hydrolases"/>
    <property type="match status" value="1"/>
</dbReference>
<dbReference type="HOGENOM" id="CLU_000604_1_2_2"/>
<dbReference type="PROSITE" id="PS50893">
    <property type="entry name" value="ABC_TRANSPORTER_2"/>
    <property type="match status" value="1"/>
</dbReference>
<dbReference type="PROSITE" id="PS00211">
    <property type="entry name" value="ABC_TRANSPORTER_1"/>
    <property type="match status" value="1"/>
</dbReference>
<keyword evidence="2 4" id="KW-0067">ATP-binding</keyword>
<evidence type="ECO:0000259" key="3">
    <source>
        <dbReference type="PROSITE" id="PS50893"/>
    </source>
</evidence>
<organism evidence="4 5">
    <name type="scientific">Thermoplasma acidophilum (strain ATCC 25905 / DSM 1728 / JCM 9062 / NBRC 15155 / AMRC-C165)</name>
    <dbReference type="NCBI Taxonomy" id="273075"/>
    <lineage>
        <taxon>Archaea</taxon>
        <taxon>Methanobacteriati</taxon>
        <taxon>Thermoplasmatota</taxon>
        <taxon>Thermoplasmata</taxon>
        <taxon>Thermoplasmatales</taxon>
        <taxon>Thermoplasmataceae</taxon>
        <taxon>Thermoplasma</taxon>
    </lineage>
</organism>
<accession>Q9HJ98</accession>
<evidence type="ECO:0000313" key="4">
    <source>
        <dbReference type="EMBL" id="CAC12200.1"/>
    </source>
</evidence>
<protein>
    <submittedName>
        <fullName evidence="4">ABC transporter ATP-binding protein related protein</fullName>
    </submittedName>
</protein>
<dbReference type="InterPro" id="IPR003593">
    <property type="entry name" value="AAA+_ATPase"/>
</dbReference>
<dbReference type="SMART" id="SM00382">
    <property type="entry name" value="AAA"/>
    <property type="match status" value="1"/>
</dbReference>
<reference evidence="4 5" key="1">
    <citation type="journal article" date="2000" name="Nature">
        <title>The genome sequence of the thermoacidophilic scavenger Thermoplasma acidophilum.</title>
        <authorList>
            <person name="Ruepp A."/>
            <person name="Graml W."/>
            <person name="Santos-Martinez M.L."/>
            <person name="Koretke K.K."/>
            <person name="Volker C."/>
            <person name="Mewes H.W."/>
            <person name="Frishman D."/>
            <person name="Stocker S."/>
            <person name="Lupas A.N."/>
            <person name="Baumeister W."/>
        </authorList>
    </citation>
    <scope>NUCLEOTIDE SEQUENCE [LARGE SCALE GENOMIC DNA]</scope>
    <source>
        <strain evidence="5">ATCC 25905 / DSM 1728 / JCM 9062 / NBRC 15155 / AMRC-C165</strain>
    </source>
</reference>